<proteinExistence type="inferred from homology"/>
<organism evidence="2 3">
    <name type="scientific">Taxus chinensis</name>
    <name type="common">Chinese yew</name>
    <name type="synonym">Taxus wallichiana var. chinensis</name>
    <dbReference type="NCBI Taxonomy" id="29808"/>
    <lineage>
        <taxon>Eukaryota</taxon>
        <taxon>Viridiplantae</taxon>
        <taxon>Streptophyta</taxon>
        <taxon>Embryophyta</taxon>
        <taxon>Tracheophyta</taxon>
        <taxon>Spermatophyta</taxon>
        <taxon>Pinopsida</taxon>
        <taxon>Pinidae</taxon>
        <taxon>Conifers II</taxon>
        <taxon>Cupressales</taxon>
        <taxon>Taxaceae</taxon>
        <taxon>Taxus</taxon>
    </lineage>
</organism>
<dbReference type="Proteomes" id="UP000824469">
    <property type="component" value="Unassembled WGS sequence"/>
</dbReference>
<dbReference type="EMBL" id="JAHRHJ020003361">
    <property type="protein sequence ID" value="KAH9291877.1"/>
    <property type="molecule type" value="Genomic_DNA"/>
</dbReference>
<evidence type="ECO:0000313" key="3">
    <source>
        <dbReference type="Proteomes" id="UP000824469"/>
    </source>
</evidence>
<sequence>IRSLSRNGQGSGTIGCSLSPKFGQRSARFVYDSEEECCRGPSSPPPDVPEGYLAVYVGREVEARRRFIIPTGYLSRPLFRALLDKAEEEFGFDHQGALTIPCHVAVFKQVLRLLDRNDPAGQNMRLEDLARDCASQGKALDFLSNGTTVLG</sequence>
<feature type="non-terminal residue" evidence="2">
    <location>
        <position position="1"/>
    </location>
</feature>
<evidence type="ECO:0000256" key="1">
    <source>
        <dbReference type="ARBA" id="ARBA00006974"/>
    </source>
</evidence>
<dbReference type="PANTHER" id="PTHR31374:SF7">
    <property type="entry name" value="SAUR-LIKE AUXIN-RESPONSIVE PROTEIN FAMILY"/>
    <property type="match status" value="1"/>
</dbReference>
<reference evidence="2 3" key="1">
    <citation type="journal article" date="2021" name="Nat. Plants">
        <title>The Taxus genome provides insights into paclitaxel biosynthesis.</title>
        <authorList>
            <person name="Xiong X."/>
            <person name="Gou J."/>
            <person name="Liao Q."/>
            <person name="Li Y."/>
            <person name="Zhou Q."/>
            <person name="Bi G."/>
            <person name="Li C."/>
            <person name="Du R."/>
            <person name="Wang X."/>
            <person name="Sun T."/>
            <person name="Guo L."/>
            <person name="Liang H."/>
            <person name="Lu P."/>
            <person name="Wu Y."/>
            <person name="Zhang Z."/>
            <person name="Ro D.K."/>
            <person name="Shang Y."/>
            <person name="Huang S."/>
            <person name="Yan J."/>
        </authorList>
    </citation>
    <scope>NUCLEOTIDE SEQUENCE [LARGE SCALE GENOMIC DNA]</scope>
    <source>
        <strain evidence="2">Ta-2019</strain>
    </source>
</reference>
<dbReference type="AlphaFoldDB" id="A0AA38C7Y7"/>
<protein>
    <submittedName>
        <fullName evidence="2">Uncharacterized protein</fullName>
    </submittedName>
</protein>
<evidence type="ECO:0000313" key="2">
    <source>
        <dbReference type="EMBL" id="KAH9291877.1"/>
    </source>
</evidence>
<name>A0AA38C7Y7_TAXCH</name>
<comment type="caution">
    <text evidence="2">The sequence shown here is derived from an EMBL/GenBank/DDBJ whole genome shotgun (WGS) entry which is preliminary data.</text>
</comment>
<keyword evidence="3" id="KW-1185">Reference proteome</keyword>
<accession>A0AA38C7Y7</accession>
<dbReference type="GO" id="GO:0009733">
    <property type="term" value="P:response to auxin"/>
    <property type="evidence" value="ECO:0007669"/>
    <property type="project" value="InterPro"/>
</dbReference>
<comment type="similarity">
    <text evidence="1">Belongs to the ARG7 family.</text>
</comment>
<dbReference type="PANTHER" id="PTHR31374">
    <property type="entry name" value="AUXIN-INDUCED PROTEIN-LIKE-RELATED"/>
    <property type="match status" value="1"/>
</dbReference>
<dbReference type="InterPro" id="IPR003676">
    <property type="entry name" value="SAUR_fam"/>
</dbReference>
<dbReference type="Pfam" id="PF02519">
    <property type="entry name" value="Auxin_inducible"/>
    <property type="match status" value="1"/>
</dbReference>
<gene>
    <name evidence="2" type="ORF">KI387_042934</name>
</gene>